<feature type="transmembrane region" description="Helical" evidence="1">
    <location>
        <begin position="270"/>
        <end position="291"/>
    </location>
</feature>
<dbReference type="AlphaFoldDB" id="A0A6V7TQ44"/>
<keyword evidence="1" id="KW-1133">Transmembrane helix</keyword>
<accession>A0A6V7TQ44</accession>
<comment type="caution">
    <text evidence="2">The sequence shown here is derived from an EMBL/GenBank/DDBJ whole genome shotgun (WGS) entry which is preliminary data.</text>
</comment>
<organism evidence="2 3">
    <name type="scientific">Meloidogyne enterolobii</name>
    <name type="common">Root-knot nematode worm</name>
    <name type="synonym">Meloidogyne mayaguensis</name>
    <dbReference type="NCBI Taxonomy" id="390850"/>
    <lineage>
        <taxon>Eukaryota</taxon>
        <taxon>Metazoa</taxon>
        <taxon>Ecdysozoa</taxon>
        <taxon>Nematoda</taxon>
        <taxon>Chromadorea</taxon>
        <taxon>Rhabditida</taxon>
        <taxon>Tylenchina</taxon>
        <taxon>Tylenchomorpha</taxon>
        <taxon>Tylenchoidea</taxon>
        <taxon>Meloidogynidae</taxon>
        <taxon>Meloidogyninae</taxon>
        <taxon>Meloidogyne</taxon>
    </lineage>
</organism>
<proteinExistence type="predicted"/>
<keyword evidence="1" id="KW-0812">Transmembrane</keyword>
<reference evidence="2 3" key="1">
    <citation type="submission" date="2020-08" db="EMBL/GenBank/DDBJ databases">
        <authorList>
            <person name="Koutsovoulos G."/>
            <person name="Danchin GJ E."/>
        </authorList>
    </citation>
    <scope>NUCLEOTIDE SEQUENCE [LARGE SCALE GENOMIC DNA]</scope>
</reference>
<keyword evidence="1" id="KW-0472">Membrane</keyword>
<evidence type="ECO:0000313" key="2">
    <source>
        <dbReference type="EMBL" id="CAD2128926.1"/>
    </source>
</evidence>
<evidence type="ECO:0000313" key="3">
    <source>
        <dbReference type="Proteomes" id="UP000580250"/>
    </source>
</evidence>
<name>A0A6V7TQ44_MELEN</name>
<evidence type="ECO:0000256" key="1">
    <source>
        <dbReference type="SAM" id="Phobius"/>
    </source>
</evidence>
<protein>
    <submittedName>
        <fullName evidence="2">Uncharacterized protein</fullName>
    </submittedName>
</protein>
<dbReference type="OrthoDB" id="5844878at2759"/>
<gene>
    <name evidence="2" type="ORF">MENT_LOCUS2443</name>
</gene>
<dbReference type="EMBL" id="CAJEWN010000007">
    <property type="protein sequence ID" value="CAD2128926.1"/>
    <property type="molecule type" value="Genomic_DNA"/>
</dbReference>
<sequence>MFCSNDKLFYFIYYFLNILLKVATNVSENQKEICGELEIHKQHHINPNNSVLLRIEDDQKVDDLNKCIERCCNLTNCSAITFTGFLTSNLNSTNSQKCLLFFCTNKSSPSNIGGRCHFTKGTNEEINFGLLSVEMLRETFNNETNLLNESEKINGEDLQLSGEIEEITTQIKYKETTNHSFLDLSTWDEIFPLDPQHVPVWIIGLAIVVSVVGFGILLGLFCSFIFYKSYRSRMRSAEFSRKKFRCYTHLIQLQIMSNNWLNLPNFLAQFAIYYIFSLNICIYAPFFNIFYK</sequence>
<dbReference type="Proteomes" id="UP000580250">
    <property type="component" value="Unassembled WGS sequence"/>
</dbReference>
<feature type="transmembrane region" description="Helical" evidence="1">
    <location>
        <begin position="200"/>
        <end position="226"/>
    </location>
</feature>